<keyword evidence="4" id="KW-1185">Reference proteome</keyword>
<reference evidence="3" key="1">
    <citation type="submission" date="2021-02" db="EMBL/GenBank/DDBJ databases">
        <title>Fulvivirga sp. S481 isolated from sea water.</title>
        <authorList>
            <person name="Bae S.S."/>
            <person name="Baek K."/>
        </authorList>
    </citation>
    <scope>NUCLEOTIDE SEQUENCE</scope>
    <source>
        <strain evidence="3">S481</strain>
    </source>
</reference>
<protein>
    <submittedName>
        <fullName evidence="3">Thioesterase family protein</fullName>
    </submittedName>
</protein>
<dbReference type="InterPro" id="IPR029069">
    <property type="entry name" value="HotDog_dom_sf"/>
</dbReference>
<evidence type="ECO:0000256" key="1">
    <source>
        <dbReference type="ARBA" id="ARBA00005953"/>
    </source>
</evidence>
<dbReference type="InterPro" id="IPR050563">
    <property type="entry name" value="4-hydroxybenzoyl-CoA_TE"/>
</dbReference>
<dbReference type="AlphaFoldDB" id="A0A974WJJ0"/>
<sequence>MSNNKIVPPSEFIHTASYTVAISDINYGGHVGNDKVLTIMQEARMQFFQHHGYKDEVSIENNVGIIVTNAAITYKSETFYRDELVIKIAIENISKVGFDMLYVIENHTSGKITALGKTGIVCFDYEQKKIASIPTKFLQIIKQGN</sequence>
<dbReference type="PANTHER" id="PTHR31793">
    <property type="entry name" value="4-HYDROXYBENZOYL-COA THIOESTERASE FAMILY MEMBER"/>
    <property type="match status" value="1"/>
</dbReference>
<dbReference type="EMBL" id="CP070608">
    <property type="protein sequence ID" value="QSE97325.1"/>
    <property type="molecule type" value="Genomic_DNA"/>
</dbReference>
<dbReference type="Gene3D" id="3.10.129.10">
    <property type="entry name" value="Hotdog Thioesterase"/>
    <property type="match status" value="1"/>
</dbReference>
<comment type="similarity">
    <text evidence="1">Belongs to the 4-hydroxybenzoyl-CoA thioesterase family.</text>
</comment>
<dbReference type="PANTHER" id="PTHR31793:SF27">
    <property type="entry name" value="NOVEL THIOESTERASE SUPERFAMILY DOMAIN AND SAPOSIN A-TYPE DOMAIN CONTAINING PROTEIN (0610012H03RIK)"/>
    <property type="match status" value="1"/>
</dbReference>
<evidence type="ECO:0000313" key="3">
    <source>
        <dbReference type="EMBL" id="QSE97325.1"/>
    </source>
</evidence>
<dbReference type="CDD" id="cd00586">
    <property type="entry name" value="4HBT"/>
    <property type="match status" value="1"/>
</dbReference>
<keyword evidence="2" id="KW-0378">Hydrolase</keyword>
<gene>
    <name evidence="3" type="ORF">JR347_17345</name>
</gene>
<evidence type="ECO:0000313" key="4">
    <source>
        <dbReference type="Proteomes" id="UP000662783"/>
    </source>
</evidence>
<dbReference type="RefSeq" id="WP_205721836.1">
    <property type="nucleotide sequence ID" value="NZ_CP070608.1"/>
</dbReference>
<dbReference type="GO" id="GO:0047617">
    <property type="term" value="F:fatty acyl-CoA hydrolase activity"/>
    <property type="evidence" value="ECO:0007669"/>
    <property type="project" value="TreeGrafter"/>
</dbReference>
<name>A0A974WJJ0_9BACT</name>
<dbReference type="Proteomes" id="UP000662783">
    <property type="component" value="Chromosome"/>
</dbReference>
<dbReference type="KEGG" id="fuv:JR347_17345"/>
<dbReference type="SUPFAM" id="SSF54637">
    <property type="entry name" value="Thioesterase/thiol ester dehydrase-isomerase"/>
    <property type="match status" value="1"/>
</dbReference>
<dbReference type="Pfam" id="PF13279">
    <property type="entry name" value="4HBT_2"/>
    <property type="match status" value="1"/>
</dbReference>
<organism evidence="3 4">
    <name type="scientific">Fulvivirga lutea</name>
    <dbReference type="NCBI Taxonomy" id="2810512"/>
    <lineage>
        <taxon>Bacteria</taxon>
        <taxon>Pseudomonadati</taxon>
        <taxon>Bacteroidota</taxon>
        <taxon>Cytophagia</taxon>
        <taxon>Cytophagales</taxon>
        <taxon>Fulvivirgaceae</taxon>
        <taxon>Fulvivirga</taxon>
    </lineage>
</organism>
<accession>A0A974WJJ0</accession>
<proteinExistence type="inferred from homology"/>
<evidence type="ECO:0000256" key="2">
    <source>
        <dbReference type="ARBA" id="ARBA00022801"/>
    </source>
</evidence>